<evidence type="ECO:0000259" key="12">
    <source>
        <dbReference type="PROSITE" id="PS50885"/>
    </source>
</evidence>
<evidence type="ECO:0000256" key="7">
    <source>
        <dbReference type="ARBA" id="ARBA00022741"/>
    </source>
</evidence>
<keyword evidence="9" id="KW-0067">ATP-binding</keyword>
<dbReference type="SUPFAM" id="SSF55874">
    <property type="entry name" value="ATPase domain of HSP90 chaperone/DNA topoisomerase II/histidine kinase"/>
    <property type="match status" value="1"/>
</dbReference>
<evidence type="ECO:0000256" key="4">
    <source>
        <dbReference type="ARBA" id="ARBA00022475"/>
    </source>
</evidence>
<dbReference type="CDD" id="cd00082">
    <property type="entry name" value="HisKA"/>
    <property type="match status" value="1"/>
</dbReference>
<keyword evidence="7" id="KW-0547">Nucleotide-binding</keyword>
<accession>A0ABS5HZG3</accession>
<keyword evidence="10" id="KW-1133">Transmembrane helix</keyword>
<evidence type="ECO:0000256" key="5">
    <source>
        <dbReference type="ARBA" id="ARBA00022553"/>
    </source>
</evidence>
<dbReference type="Proteomes" id="UP000811844">
    <property type="component" value="Unassembled WGS sequence"/>
</dbReference>
<keyword evidence="14" id="KW-1185">Reference proteome</keyword>
<keyword evidence="8 13" id="KW-0418">Kinase</keyword>
<feature type="domain" description="HAMP" evidence="12">
    <location>
        <begin position="161"/>
        <end position="213"/>
    </location>
</feature>
<keyword evidence="5" id="KW-0597">Phosphoprotein</keyword>
<keyword evidence="10" id="KW-0812">Transmembrane</keyword>
<comment type="catalytic activity">
    <reaction evidence="1">
        <text>ATP + protein L-histidine = ADP + protein N-phospho-L-histidine.</text>
        <dbReference type="EC" id="2.7.13.3"/>
    </reaction>
</comment>
<feature type="domain" description="Histidine kinase" evidence="11">
    <location>
        <begin position="221"/>
        <end position="430"/>
    </location>
</feature>
<evidence type="ECO:0000256" key="8">
    <source>
        <dbReference type="ARBA" id="ARBA00022777"/>
    </source>
</evidence>
<dbReference type="Pfam" id="PF00512">
    <property type="entry name" value="HisKA"/>
    <property type="match status" value="1"/>
</dbReference>
<dbReference type="InterPro" id="IPR036097">
    <property type="entry name" value="HisK_dim/P_sf"/>
</dbReference>
<dbReference type="InterPro" id="IPR005467">
    <property type="entry name" value="His_kinase_dom"/>
</dbReference>
<evidence type="ECO:0000256" key="1">
    <source>
        <dbReference type="ARBA" id="ARBA00000085"/>
    </source>
</evidence>
<evidence type="ECO:0000256" key="6">
    <source>
        <dbReference type="ARBA" id="ARBA00022679"/>
    </source>
</evidence>
<dbReference type="PANTHER" id="PTHR44936:SF10">
    <property type="entry name" value="SENSOR PROTEIN RSTB"/>
    <property type="match status" value="1"/>
</dbReference>
<evidence type="ECO:0000256" key="10">
    <source>
        <dbReference type="SAM" id="Phobius"/>
    </source>
</evidence>
<feature type="transmembrane region" description="Helical" evidence="10">
    <location>
        <begin position="146"/>
        <end position="164"/>
    </location>
</feature>
<dbReference type="GO" id="GO:0016301">
    <property type="term" value="F:kinase activity"/>
    <property type="evidence" value="ECO:0007669"/>
    <property type="project" value="UniProtKB-KW"/>
</dbReference>
<dbReference type="PROSITE" id="PS50109">
    <property type="entry name" value="HIS_KIN"/>
    <property type="match status" value="1"/>
</dbReference>
<dbReference type="PANTHER" id="PTHR44936">
    <property type="entry name" value="SENSOR PROTEIN CREC"/>
    <property type="match status" value="1"/>
</dbReference>
<comment type="caution">
    <text evidence="13">The sequence shown here is derived from an EMBL/GenBank/DDBJ whole genome shotgun (WGS) entry which is preliminary data.</text>
</comment>
<reference evidence="13 14" key="1">
    <citation type="submission" date="2020-02" db="EMBL/GenBank/DDBJ databases">
        <title>Shewanella WXL01 sp. nov., a marine bacterium isolated from green algae in Luhuitou Fringing Reef (Northern South China Sea).</title>
        <authorList>
            <person name="Wang X."/>
        </authorList>
    </citation>
    <scope>NUCLEOTIDE SEQUENCE [LARGE SCALE GENOMIC DNA]</scope>
    <source>
        <strain evidence="13 14">MCCC 1A01895</strain>
    </source>
</reference>
<sequence>MKKLIISLVLVVIIAIASLGWTITQIAAVTESTDGQANTIEKINALKWVGESLAKTLNDPLIDQQQFIRHWNSINDEKMSIIAESAFALPPSLHKQFIQQAALVLDSDEGISLHYHLDKTQQVLNISTTLVTPDEQLQSSNEHYTMLFYGGVSLILLLWISPLIRQLINLSKTTKAFGMGQLQQRIKIKNTSYISEIEIEFNRMADRIQQLVDDNKLLSRAVSHDLKTPIARLRFGIEALEETSNPALKVKYFARLNTNLDTMEELVATLLSYARLDEANISPALSVFDLNQWLIERYANQHFEQHTFTLLSASQPILIQSDRQYLAMQVSNLLSNAERFGQQHIQISIVVNPDTVQIRVEDDGKGIDDNEALEVIKPFVRGQHSRDNAGHGMGLAIVARIGNWMDSKLTIDRSAQLGGACMILTLVRINEHE</sequence>
<dbReference type="Gene3D" id="3.30.565.10">
    <property type="entry name" value="Histidine kinase-like ATPase, C-terminal domain"/>
    <property type="match status" value="1"/>
</dbReference>
<evidence type="ECO:0000259" key="11">
    <source>
        <dbReference type="PROSITE" id="PS50109"/>
    </source>
</evidence>
<keyword evidence="4" id="KW-1003">Cell membrane</keyword>
<protein>
    <recommendedName>
        <fullName evidence="3">histidine kinase</fullName>
        <ecNumber evidence="3">2.7.13.3</ecNumber>
    </recommendedName>
</protein>
<dbReference type="InterPro" id="IPR003594">
    <property type="entry name" value="HATPase_dom"/>
</dbReference>
<keyword evidence="6" id="KW-0808">Transferase</keyword>
<dbReference type="InterPro" id="IPR050980">
    <property type="entry name" value="2C_sensor_his_kinase"/>
</dbReference>
<dbReference type="Gene3D" id="1.10.287.130">
    <property type="match status" value="1"/>
</dbReference>
<dbReference type="SMART" id="SM00388">
    <property type="entry name" value="HisKA"/>
    <property type="match status" value="1"/>
</dbReference>
<evidence type="ECO:0000313" key="14">
    <source>
        <dbReference type="Proteomes" id="UP000811844"/>
    </source>
</evidence>
<dbReference type="EMBL" id="JAAIKR010000002">
    <property type="protein sequence ID" value="MBR9727174.1"/>
    <property type="molecule type" value="Genomic_DNA"/>
</dbReference>
<dbReference type="InterPro" id="IPR003660">
    <property type="entry name" value="HAMP_dom"/>
</dbReference>
<dbReference type="RefSeq" id="WP_153663324.1">
    <property type="nucleotide sequence ID" value="NZ_JAAIKR010000002.1"/>
</dbReference>
<dbReference type="InterPro" id="IPR003661">
    <property type="entry name" value="HisK_dim/P_dom"/>
</dbReference>
<organism evidence="13 14">
    <name type="scientific">Shewanella intestini</name>
    <dbReference type="NCBI Taxonomy" id="2017544"/>
    <lineage>
        <taxon>Bacteria</taxon>
        <taxon>Pseudomonadati</taxon>
        <taxon>Pseudomonadota</taxon>
        <taxon>Gammaproteobacteria</taxon>
        <taxon>Alteromonadales</taxon>
        <taxon>Shewanellaceae</taxon>
        <taxon>Shewanella</taxon>
    </lineage>
</organism>
<dbReference type="SUPFAM" id="SSF47384">
    <property type="entry name" value="Homodimeric domain of signal transducing histidine kinase"/>
    <property type="match status" value="1"/>
</dbReference>
<name>A0ABS5HZG3_9GAMM</name>
<gene>
    <name evidence="13" type="ORF">G3R48_04080</name>
</gene>
<evidence type="ECO:0000256" key="2">
    <source>
        <dbReference type="ARBA" id="ARBA00004651"/>
    </source>
</evidence>
<proteinExistence type="predicted"/>
<dbReference type="PROSITE" id="PS50885">
    <property type="entry name" value="HAMP"/>
    <property type="match status" value="1"/>
</dbReference>
<evidence type="ECO:0000313" key="13">
    <source>
        <dbReference type="EMBL" id="MBR9727174.1"/>
    </source>
</evidence>
<dbReference type="CDD" id="cd06225">
    <property type="entry name" value="HAMP"/>
    <property type="match status" value="1"/>
</dbReference>
<comment type="subcellular location">
    <subcellularLocation>
        <location evidence="2">Cell membrane</location>
        <topology evidence="2">Multi-pass membrane protein</topology>
    </subcellularLocation>
</comment>
<dbReference type="SMART" id="SM00387">
    <property type="entry name" value="HATPase_c"/>
    <property type="match status" value="1"/>
</dbReference>
<keyword evidence="10" id="KW-0472">Membrane</keyword>
<dbReference type="EC" id="2.7.13.3" evidence="3"/>
<dbReference type="Pfam" id="PF02518">
    <property type="entry name" value="HATPase_c"/>
    <property type="match status" value="1"/>
</dbReference>
<evidence type="ECO:0000256" key="3">
    <source>
        <dbReference type="ARBA" id="ARBA00012438"/>
    </source>
</evidence>
<dbReference type="InterPro" id="IPR036890">
    <property type="entry name" value="HATPase_C_sf"/>
</dbReference>
<evidence type="ECO:0000256" key="9">
    <source>
        <dbReference type="ARBA" id="ARBA00022840"/>
    </source>
</evidence>